<keyword evidence="2" id="KW-0479">Metal-binding</keyword>
<proteinExistence type="inferred from homology"/>
<dbReference type="GO" id="GO:0046872">
    <property type="term" value="F:metal ion binding"/>
    <property type="evidence" value="ECO:0007669"/>
    <property type="project" value="UniProtKB-KW"/>
</dbReference>
<dbReference type="PANTHER" id="PTHR12001:SF44">
    <property type="entry name" value="GERANYLGERANYL PYROPHOSPHATE SYNTHASE"/>
    <property type="match status" value="1"/>
</dbReference>
<accession>A0A1A0H8G1</accession>
<dbReference type="STRING" id="869754.A0A1A0H8G1"/>
<dbReference type="InterPro" id="IPR000092">
    <property type="entry name" value="Polyprenyl_synt"/>
</dbReference>
<dbReference type="InterPro" id="IPR008949">
    <property type="entry name" value="Isoprenoid_synthase_dom_sf"/>
</dbReference>
<keyword evidence="1 4" id="KW-0808">Transferase</keyword>
<comment type="caution">
    <text evidence="5">The sequence shown here is derived from an EMBL/GenBank/DDBJ whole genome shotgun (WGS) entry which is preliminary data.</text>
</comment>
<dbReference type="CDD" id="cd00685">
    <property type="entry name" value="Trans_IPPS_HT"/>
    <property type="match status" value="1"/>
</dbReference>
<dbReference type="SFLD" id="SFLDS00005">
    <property type="entry name" value="Isoprenoid_Synthase_Type_I"/>
    <property type="match status" value="1"/>
</dbReference>
<comment type="similarity">
    <text evidence="4">Belongs to the FPP/GGPP synthase family.</text>
</comment>
<dbReference type="OrthoDB" id="6921389at2759"/>
<evidence type="ECO:0000256" key="1">
    <source>
        <dbReference type="ARBA" id="ARBA00022679"/>
    </source>
</evidence>
<keyword evidence="3" id="KW-0460">Magnesium</keyword>
<evidence type="ECO:0000313" key="5">
    <source>
        <dbReference type="EMBL" id="OBA20172.1"/>
    </source>
</evidence>
<dbReference type="PROSITE" id="PS00723">
    <property type="entry name" value="POLYPRENYL_SYNTHASE_1"/>
    <property type="match status" value="1"/>
</dbReference>
<keyword evidence="6" id="KW-1185">Reference proteome</keyword>
<dbReference type="AlphaFoldDB" id="A0A1A0H8G1"/>
<dbReference type="EMBL" id="LXTC01000005">
    <property type="protein sequence ID" value="OBA20172.1"/>
    <property type="molecule type" value="Genomic_DNA"/>
</dbReference>
<sequence>MGPPDIERVISLKSLCVPANTLTAPYDYLHLLPSNNDRIRSTFLAGINESFFRISDAAVISEISAVIEIFHGASLLIDDIEDDSAFRRGQPCAHIRYGVPATLNSGNLMYFVAMRRAFQALPPHYTHTKGGLALALVAFRSQMVDVFVEEMVNLHTGQGFDIYWRDNLAQLMKTGMPSIEDYLQVVMHKTGGLFRLAVRTLGLFAGDAFQMHSRRSEGLVELANLLGIIYQIRDDYLNLVDERYAELKGSFGEDLIEGKLSLPILYTLLHSGDNTVLHTLYDELKSPQERRADLDRLAEARCFVADSGALQYTYSLLQEYVEKARSILAAVNKPEAFSKEPKQ</sequence>
<dbReference type="InterPro" id="IPR033749">
    <property type="entry name" value="Polyprenyl_synt_CS"/>
</dbReference>
<evidence type="ECO:0000313" key="6">
    <source>
        <dbReference type="Proteomes" id="UP000092555"/>
    </source>
</evidence>
<gene>
    <name evidence="5" type="ORF">METBIDRAFT_79454</name>
</gene>
<dbReference type="PANTHER" id="PTHR12001">
    <property type="entry name" value="GERANYLGERANYL PYROPHOSPHATE SYNTHASE"/>
    <property type="match status" value="1"/>
</dbReference>
<reference evidence="5 6" key="1">
    <citation type="submission" date="2016-05" db="EMBL/GenBank/DDBJ databases">
        <title>Comparative genomics of biotechnologically important yeasts.</title>
        <authorList>
            <consortium name="DOE Joint Genome Institute"/>
            <person name="Riley R."/>
            <person name="Haridas S."/>
            <person name="Wolfe K.H."/>
            <person name="Lopes M.R."/>
            <person name="Hittinger C.T."/>
            <person name="Goker M."/>
            <person name="Salamov A."/>
            <person name="Wisecaver J."/>
            <person name="Long T.M."/>
            <person name="Aerts A.L."/>
            <person name="Barry K."/>
            <person name="Choi C."/>
            <person name="Clum A."/>
            <person name="Coughlan A.Y."/>
            <person name="Deshpande S."/>
            <person name="Douglass A.P."/>
            <person name="Hanson S.J."/>
            <person name="Klenk H.-P."/>
            <person name="LaButti K."/>
            <person name="Lapidus A."/>
            <person name="Lindquist E."/>
            <person name="Lipzen A."/>
            <person name="Meier-kolthoff J.P."/>
            <person name="Ohm R.A."/>
            <person name="Otillar R.P."/>
            <person name="Pangilinan J."/>
            <person name="Peng Y."/>
            <person name="Rokas A."/>
            <person name="Rosa C.A."/>
            <person name="Scheuner C."/>
            <person name="Sibirny A.A."/>
            <person name="Slot J.C."/>
            <person name="Stielow J.B."/>
            <person name="Sun H."/>
            <person name="Kurtzman C.P."/>
            <person name="Blackwell M."/>
            <person name="Grigoriev I.V."/>
            <person name="Jeffries T.W."/>
        </authorList>
    </citation>
    <scope>NUCLEOTIDE SEQUENCE [LARGE SCALE GENOMIC DNA]</scope>
    <source>
        <strain evidence="5 6">NRRL YB-4993</strain>
    </source>
</reference>
<protein>
    <submittedName>
        <fullName evidence="5">Terpenoid synthase</fullName>
    </submittedName>
</protein>
<dbReference type="SUPFAM" id="SSF48576">
    <property type="entry name" value="Terpenoid synthases"/>
    <property type="match status" value="1"/>
</dbReference>
<name>A0A1A0H8G1_9ASCO</name>
<evidence type="ECO:0000256" key="3">
    <source>
        <dbReference type="ARBA" id="ARBA00022842"/>
    </source>
</evidence>
<dbReference type="GO" id="GO:0004311">
    <property type="term" value="F:geranylgeranyl diphosphate synthase activity"/>
    <property type="evidence" value="ECO:0007669"/>
    <property type="project" value="EnsemblFungi"/>
</dbReference>
<dbReference type="Proteomes" id="UP000092555">
    <property type="component" value="Unassembled WGS sequence"/>
</dbReference>
<evidence type="ECO:0000256" key="2">
    <source>
        <dbReference type="ARBA" id="ARBA00022723"/>
    </source>
</evidence>
<organism evidence="5 6">
    <name type="scientific">Metschnikowia bicuspidata var. bicuspidata NRRL YB-4993</name>
    <dbReference type="NCBI Taxonomy" id="869754"/>
    <lineage>
        <taxon>Eukaryota</taxon>
        <taxon>Fungi</taxon>
        <taxon>Dikarya</taxon>
        <taxon>Ascomycota</taxon>
        <taxon>Saccharomycotina</taxon>
        <taxon>Pichiomycetes</taxon>
        <taxon>Metschnikowiaceae</taxon>
        <taxon>Metschnikowia</taxon>
    </lineage>
</organism>
<dbReference type="GeneID" id="30032045"/>
<dbReference type="Gene3D" id="1.10.600.10">
    <property type="entry name" value="Farnesyl Diphosphate Synthase"/>
    <property type="match status" value="1"/>
</dbReference>
<dbReference type="Pfam" id="PF00348">
    <property type="entry name" value="polyprenyl_synt"/>
    <property type="match status" value="1"/>
</dbReference>
<dbReference type="GO" id="GO:0033386">
    <property type="term" value="P:geranylgeranyl diphosphate biosynthetic process"/>
    <property type="evidence" value="ECO:0007669"/>
    <property type="project" value="EnsemblFungi"/>
</dbReference>
<evidence type="ECO:0000256" key="4">
    <source>
        <dbReference type="RuleBase" id="RU004466"/>
    </source>
</evidence>
<dbReference type="PROSITE" id="PS00444">
    <property type="entry name" value="POLYPRENYL_SYNTHASE_2"/>
    <property type="match status" value="1"/>
</dbReference>
<dbReference type="RefSeq" id="XP_018710697.1">
    <property type="nucleotide sequence ID" value="XM_018859069.1"/>
</dbReference>